<keyword evidence="1" id="KW-0472">Membrane</keyword>
<proteinExistence type="predicted"/>
<evidence type="ECO:0000313" key="3">
    <source>
        <dbReference type="Proteomes" id="UP000273270"/>
    </source>
</evidence>
<dbReference type="Proteomes" id="UP000273270">
    <property type="component" value="Chromosome"/>
</dbReference>
<sequence>MINSDLIYKKSVLANIERILKPALTKKRVDKIYDGKNYFLMTFAVSIFVDGEVFALCIVSAGIGAASESAGIVSIMTLSDFVIVSTLVSFLQLNTVKPKSMSKMVNFITAIFCNVLPNIIQLQNDN</sequence>
<keyword evidence="1" id="KW-1133">Transmembrane helix</keyword>
<reference evidence="3" key="1">
    <citation type="submission" date="2018-11" db="EMBL/GenBank/DDBJ databases">
        <title>Proposal to divide the Flavobacteriaceae and reorganize its genera based on Amino Acid Identity values calculated from whole genome sequences.</title>
        <authorList>
            <person name="Nicholson A.C."/>
            <person name="Gulvik C.A."/>
            <person name="Whitney A.M."/>
            <person name="Humrighouse B.W."/>
            <person name="Bell M."/>
            <person name="Holmes B."/>
            <person name="Steigerwalt A.G."/>
            <person name="Villarma A."/>
            <person name="Sheth M."/>
            <person name="Batra D."/>
            <person name="Pryor J."/>
            <person name="Bernardet J.-F."/>
            <person name="Hugo C."/>
            <person name="Kampfer P."/>
            <person name="Newman J."/>
            <person name="McQuiston J.R."/>
        </authorList>
    </citation>
    <scope>NUCLEOTIDE SEQUENCE [LARGE SCALE GENOMIC DNA]</scope>
    <source>
        <strain evidence="3">G0188</strain>
    </source>
</reference>
<evidence type="ECO:0000256" key="1">
    <source>
        <dbReference type="SAM" id="Phobius"/>
    </source>
</evidence>
<organism evidence="2 3">
    <name type="scientific">Chryseobacterium carnipullorum</name>
    <dbReference type="NCBI Taxonomy" id="1124835"/>
    <lineage>
        <taxon>Bacteria</taxon>
        <taxon>Pseudomonadati</taxon>
        <taxon>Bacteroidota</taxon>
        <taxon>Flavobacteriia</taxon>
        <taxon>Flavobacteriales</taxon>
        <taxon>Weeksellaceae</taxon>
        <taxon>Chryseobacterium group</taxon>
        <taxon>Chryseobacterium</taxon>
    </lineage>
</organism>
<dbReference type="AlphaFoldDB" id="A0A3G6NJB3"/>
<feature type="transmembrane region" description="Helical" evidence="1">
    <location>
        <begin position="105"/>
        <end position="123"/>
    </location>
</feature>
<keyword evidence="1" id="KW-0812">Transmembrane</keyword>
<dbReference type="KEGG" id="ccau:EG346_19400"/>
<feature type="transmembrane region" description="Helical" evidence="1">
    <location>
        <begin position="72"/>
        <end position="93"/>
    </location>
</feature>
<gene>
    <name evidence="2" type="ORF">EG346_19400</name>
</gene>
<name>A0A3G6NJB3_CHRCU</name>
<evidence type="ECO:0000313" key="2">
    <source>
        <dbReference type="EMBL" id="AZA50208.1"/>
    </source>
</evidence>
<accession>A0A3G6NJB3</accession>
<keyword evidence="3" id="KW-1185">Reference proteome</keyword>
<dbReference type="EMBL" id="CP033920">
    <property type="protein sequence ID" value="AZA50208.1"/>
    <property type="molecule type" value="Genomic_DNA"/>
</dbReference>
<protein>
    <submittedName>
        <fullName evidence="2">Uncharacterized protein</fullName>
    </submittedName>
</protein>
<feature type="transmembrane region" description="Helical" evidence="1">
    <location>
        <begin position="38"/>
        <end position="66"/>
    </location>
</feature>